<gene>
    <name evidence="1" type="ORF">NQ314_015419</name>
</gene>
<organism evidence="1 2">
    <name type="scientific">Rhamnusium bicolor</name>
    <dbReference type="NCBI Taxonomy" id="1586634"/>
    <lineage>
        <taxon>Eukaryota</taxon>
        <taxon>Metazoa</taxon>
        <taxon>Ecdysozoa</taxon>
        <taxon>Arthropoda</taxon>
        <taxon>Hexapoda</taxon>
        <taxon>Insecta</taxon>
        <taxon>Pterygota</taxon>
        <taxon>Neoptera</taxon>
        <taxon>Endopterygota</taxon>
        <taxon>Coleoptera</taxon>
        <taxon>Polyphaga</taxon>
        <taxon>Cucujiformia</taxon>
        <taxon>Chrysomeloidea</taxon>
        <taxon>Cerambycidae</taxon>
        <taxon>Lepturinae</taxon>
        <taxon>Rhagiini</taxon>
        <taxon>Rhamnusium</taxon>
    </lineage>
</organism>
<dbReference type="AlphaFoldDB" id="A0AAV8WZP5"/>
<dbReference type="Proteomes" id="UP001162156">
    <property type="component" value="Unassembled WGS sequence"/>
</dbReference>
<protein>
    <recommendedName>
        <fullName evidence="3">Nuclease HARBI1</fullName>
    </recommendedName>
</protein>
<comment type="caution">
    <text evidence="1">The sequence shown here is derived from an EMBL/GenBank/DDBJ whole genome shotgun (WGS) entry which is preliminary data.</text>
</comment>
<name>A0AAV8WZP5_9CUCU</name>
<evidence type="ECO:0000313" key="2">
    <source>
        <dbReference type="Proteomes" id="UP001162156"/>
    </source>
</evidence>
<dbReference type="EMBL" id="JANEYF010004271">
    <property type="protein sequence ID" value="KAJ8931625.1"/>
    <property type="molecule type" value="Genomic_DNA"/>
</dbReference>
<evidence type="ECO:0008006" key="3">
    <source>
        <dbReference type="Google" id="ProtNLM"/>
    </source>
</evidence>
<keyword evidence="2" id="KW-1185">Reference proteome</keyword>
<proteinExistence type="predicted"/>
<accession>A0AAV8WZP5</accession>
<sequence length="120" mass="13709">MVLNVLEQIDLELEYSNDMLIHSKNNSISPMNQLLMTLRFYATGGHLNSLADFGGMDISTVSRILVRTSEAIAKLYPRYIKMPEDTVGEQVRFYDIARFPRTIGVVEGTHIKIKNQDLYI</sequence>
<evidence type="ECO:0000313" key="1">
    <source>
        <dbReference type="EMBL" id="KAJ8931625.1"/>
    </source>
</evidence>
<reference evidence="1" key="1">
    <citation type="journal article" date="2023" name="Insect Mol. Biol.">
        <title>Genome sequencing provides insights into the evolution of gene families encoding plant cell wall-degrading enzymes in longhorned beetles.</title>
        <authorList>
            <person name="Shin N.R."/>
            <person name="Okamura Y."/>
            <person name="Kirsch R."/>
            <person name="Pauchet Y."/>
        </authorList>
    </citation>
    <scope>NUCLEOTIDE SEQUENCE</scope>
    <source>
        <strain evidence="1">RBIC_L_NR</strain>
    </source>
</reference>